<evidence type="ECO:0000256" key="1">
    <source>
        <dbReference type="SAM" id="Phobius"/>
    </source>
</evidence>
<reference evidence="3" key="1">
    <citation type="submission" date="2014-09" db="EMBL/GenBank/DDBJ databases">
        <authorList>
            <person name="Magalhaes I.L.F."/>
            <person name="Oliveira U."/>
            <person name="Santos F.R."/>
            <person name="Vidigal T.H.D.A."/>
            <person name="Brescovit A.D."/>
            <person name="Santos A.J."/>
        </authorList>
    </citation>
    <scope>NUCLEOTIDE SEQUENCE</scope>
    <source>
        <tissue evidence="3">Shoot tissue taken approximately 20 cm above the soil surface</tissue>
    </source>
</reference>
<keyword evidence="1" id="KW-0812">Transmembrane</keyword>
<dbReference type="PANTHER" id="PTHR47127">
    <property type="entry name" value="10A19I.15"/>
    <property type="match status" value="1"/>
</dbReference>
<evidence type="ECO:0000313" key="3">
    <source>
        <dbReference type="EMBL" id="JAD72371.1"/>
    </source>
</evidence>
<dbReference type="Pfam" id="PF12776">
    <property type="entry name" value="Myb_DNA-bind_3"/>
    <property type="match status" value="1"/>
</dbReference>
<name>A0A0A9C9W3_ARUDO</name>
<reference evidence="3" key="2">
    <citation type="journal article" date="2015" name="Data Brief">
        <title>Shoot transcriptome of the giant reed, Arundo donax.</title>
        <authorList>
            <person name="Barrero R.A."/>
            <person name="Guerrero F.D."/>
            <person name="Moolhuijzen P."/>
            <person name="Goolsby J.A."/>
            <person name="Tidwell J."/>
            <person name="Bellgard S.E."/>
            <person name="Bellgard M.I."/>
        </authorList>
    </citation>
    <scope>NUCLEOTIDE SEQUENCE</scope>
    <source>
        <tissue evidence="3">Shoot tissue taken approximately 20 cm above the soil surface</tissue>
    </source>
</reference>
<protein>
    <recommendedName>
        <fullName evidence="2">Myb/SANT-like domain-containing protein</fullName>
    </recommendedName>
</protein>
<dbReference type="InterPro" id="IPR024752">
    <property type="entry name" value="Myb/SANT-like_dom"/>
</dbReference>
<sequence length="308" mass="33640">MDLEQHGDSSESRSAGTIGIVWSNAMSSFVLAYLYRTVANGTRTSSGFKQVHLNACAKALNEQLSIDVTGNQIANHLRKWKKLYKKIQKLKNLSATLWDENTCTIRLDPGHYNDHVKVNKDDANFLNTPLEHYNEMATIFGNAMATGKYAKGGSDPLATDVIDLEKDDVTKGITHGNGATSEQEGANEATASGNIGEATTSHNIGVEFSGSKPAPKRAKITCDDDLGYALINSLDKVAKAIEKGATPAETELLEGLYDNLMSVPGFEEAHLVHYYAYLCENVVVAKAFNGLSLDNKKIWVARYIKKHL</sequence>
<feature type="domain" description="Myb/SANT-like" evidence="2">
    <location>
        <begin position="22"/>
        <end position="106"/>
    </location>
</feature>
<dbReference type="EMBL" id="GBRH01225524">
    <property type="protein sequence ID" value="JAD72371.1"/>
    <property type="molecule type" value="Transcribed_RNA"/>
</dbReference>
<proteinExistence type="predicted"/>
<evidence type="ECO:0000259" key="2">
    <source>
        <dbReference type="Pfam" id="PF12776"/>
    </source>
</evidence>
<feature type="transmembrane region" description="Helical" evidence="1">
    <location>
        <begin position="15"/>
        <end position="35"/>
    </location>
</feature>
<dbReference type="AlphaFoldDB" id="A0A0A9C9W3"/>
<keyword evidence="1" id="KW-0472">Membrane</keyword>
<keyword evidence="1" id="KW-1133">Transmembrane helix</keyword>
<accession>A0A0A9C9W3</accession>
<organism evidence="3">
    <name type="scientific">Arundo donax</name>
    <name type="common">Giant reed</name>
    <name type="synonym">Donax arundinaceus</name>
    <dbReference type="NCBI Taxonomy" id="35708"/>
    <lineage>
        <taxon>Eukaryota</taxon>
        <taxon>Viridiplantae</taxon>
        <taxon>Streptophyta</taxon>
        <taxon>Embryophyta</taxon>
        <taxon>Tracheophyta</taxon>
        <taxon>Spermatophyta</taxon>
        <taxon>Magnoliopsida</taxon>
        <taxon>Liliopsida</taxon>
        <taxon>Poales</taxon>
        <taxon>Poaceae</taxon>
        <taxon>PACMAD clade</taxon>
        <taxon>Arundinoideae</taxon>
        <taxon>Arundineae</taxon>
        <taxon>Arundo</taxon>
    </lineage>
</organism>